<gene>
    <name evidence="2" type="ORF">FIV01_11600</name>
</gene>
<keyword evidence="1" id="KW-0732">Signal</keyword>
<dbReference type="EMBL" id="CP045350">
    <property type="protein sequence ID" value="QFT27077.1"/>
    <property type="molecule type" value="Genomic_DNA"/>
</dbReference>
<dbReference type="KEGG" id="vaq:FIV01_11600"/>
<reference evidence="2 3" key="1">
    <citation type="submission" date="2019-10" db="EMBL/GenBank/DDBJ databases">
        <title>Complete genome sequence of Vibrio sp. strain THAF100, isolated from non-filtered water from the water column of tank 6 of a marine aquarium containing stony-coral fragments. Water maintained at 26 degree C.</title>
        <authorList>
            <person name="Ruckert C."/>
            <person name="Franco A."/>
            <person name="Kalinowski J."/>
            <person name="Glaeser S."/>
        </authorList>
    </citation>
    <scope>NUCLEOTIDE SEQUENCE [LARGE SCALE GENOMIC DNA]</scope>
    <source>
        <strain evidence="2 3">THAF100</strain>
    </source>
</reference>
<protein>
    <submittedName>
        <fullName evidence="2">Uncharacterized protein</fullName>
    </submittedName>
</protein>
<feature type="chain" id="PRO_5024983242" evidence="1">
    <location>
        <begin position="28"/>
        <end position="49"/>
    </location>
</feature>
<evidence type="ECO:0000313" key="2">
    <source>
        <dbReference type="EMBL" id="QFT27077.1"/>
    </source>
</evidence>
<organism evidence="2 3">
    <name type="scientific">Vibrio aquimaris</name>
    <dbReference type="NCBI Taxonomy" id="2587862"/>
    <lineage>
        <taxon>Bacteria</taxon>
        <taxon>Pseudomonadati</taxon>
        <taxon>Pseudomonadota</taxon>
        <taxon>Gammaproteobacteria</taxon>
        <taxon>Vibrionales</taxon>
        <taxon>Vibrionaceae</taxon>
        <taxon>Vibrio</taxon>
    </lineage>
</organism>
<sequence length="49" mass="5263" precursor="true">MKKTKVTMKKTILLLAVALFSSSSSIASINCPPGEMPICSVNLCFCDKL</sequence>
<name>A0A5P9CMX3_9VIBR</name>
<accession>A0A5P9CMX3</accession>
<proteinExistence type="predicted"/>
<evidence type="ECO:0000313" key="3">
    <source>
        <dbReference type="Proteomes" id="UP000326936"/>
    </source>
</evidence>
<keyword evidence="3" id="KW-1185">Reference proteome</keyword>
<feature type="signal peptide" evidence="1">
    <location>
        <begin position="1"/>
        <end position="27"/>
    </location>
</feature>
<evidence type="ECO:0000256" key="1">
    <source>
        <dbReference type="SAM" id="SignalP"/>
    </source>
</evidence>
<dbReference type="Proteomes" id="UP000326936">
    <property type="component" value="Chromosome"/>
</dbReference>
<dbReference type="AlphaFoldDB" id="A0A5P9CMX3"/>